<dbReference type="OrthoDB" id="9788260at2"/>
<gene>
    <name evidence="2" type="ORF">FPZ54_03800</name>
</gene>
<dbReference type="KEGG" id="ssua:FPZ54_03800"/>
<name>A0A518RCN3_9SPHN</name>
<keyword evidence="3" id="KW-1185">Reference proteome</keyword>
<dbReference type="RefSeq" id="WP_145845131.1">
    <property type="nucleotide sequence ID" value="NZ_CP042239.1"/>
</dbReference>
<reference evidence="2 3" key="1">
    <citation type="submission" date="2019-07" db="EMBL/GenBank/DDBJ databases">
        <title>Sphingomonas alkalisoli sp. nov., isolated from rhizosphere soil of Suaedae salsa.</title>
        <authorList>
            <person name="Zhang H."/>
            <person name="Xu L."/>
            <person name="Zhang J.-X."/>
            <person name="Sun J.-Q."/>
        </authorList>
    </citation>
    <scope>NUCLEOTIDE SEQUENCE [LARGE SCALE GENOMIC DNA]</scope>
    <source>
        <strain evidence="2 3">XS-10</strain>
    </source>
</reference>
<dbReference type="AlphaFoldDB" id="A0A518RCN3"/>
<accession>A0A518RCN3</accession>
<dbReference type="InterPro" id="IPR051044">
    <property type="entry name" value="MAG_DAG_Lipase"/>
</dbReference>
<keyword evidence="2" id="KW-0378">Hydrolase</keyword>
<dbReference type="InterPro" id="IPR029058">
    <property type="entry name" value="AB_hydrolase_fold"/>
</dbReference>
<evidence type="ECO:0000259" key="1">
    <source>
        <dbReference type="Pfam" id="PF12146"/>
    </source>
</evidence>
<dbReference type="Proteomes" id="UP000318055">
    <property type="component" value="Chromosome"/>
</dbReference>
<dbReference type="PANTHER" id="PTHR11614">
    <property type="entry name" value="PHOSPHOLIPASE-RELATED"/>
    <property type="match status" value="1"/>
</dbReference>
<feature type="domain" description="Serine aminopeptidase S33" evidence="1">
    <location>
        <begin position="40"/>
        <end position="295"/>
    </location>
</feature>
<dbReference type="InterPro" id="IPR022742">
    <property type="entry name" value="Hydrolase_4"/>
</dbReference>
<dbReference type="Pfam" id="PF12146">
    <property type="entry name" value="Hydrolase_4"/>
    <property type="match status" value="1"/>
</dbReference>
<dbReference type="GO" id="GO:0016787">
    <property type="term" value="F:hydrolase activity"/>
    <property type="evidence" value="ECO:0007669"/>
    <property type="project" value="UniProtKB-KW"/>
</dbReference>
<dbReference type="Gene3D" id="3.40.50.1820">
    <property type="entry name" value="alpha/beta hydrolase"/>
    <property type="match status" value="1"/>
</dbReference>
<dbReference type="SUPFAM" id="SSF53474">
    <property type="entry name" value="alpha/beta-Hydrolases"/>
    <property type="match status" value="1"/>
</dbReference>
<dbReference type="EMBL" id="CP042239">
    <property type="protein sequence ID" value="QDX25236.1"/>
    <property type="molecule type" value="Genomic_DNA"/>
</dbReference>
<protein>
    <submittedName>
        <fullName evidence="2">Alpha/beta hydrolase</fullName>
    </submittedName>
</protein>
<evidence type="ECO:0000313" key="2">
    <source>
        <dbReference type="EMBL" id="QDX25236.1"/>
    </source>
</evidence>
<proteinExistence type="predicted"/>
<organism evidence="2 3">
    <name type="scientific">Sphingomonas suaedae</name>
    <dbReference type="NCBI Taxonomy" id="2599297"/>
    <lineage>
        <taxon>Bacteria</taxon>
        <taxon>Pseudomonadati</taxon>
        <taxon>Pseudomonadota</taxon>
        <taxon>Alphaproteobacteria</taxon>
        <taxon>Sphingomonadales</taxon>
        <taxon>Sphingomonadaceae</taxon>
        <taxon>Sphingomonas</taxon>
    </lineage>
</organism>
<evidence type="ECO:0000313" key="3">
    <source>
        <dbReference type="Proteomes" id="UP000318055"/>
    </source>
</evidence>
<sequence>MSGAQIGALLRRRVHDDASVGWHETDDAYPLRTFRWEADAPRGSILFLGGRGDFFEKYLEAFGHWRARGWNVDAFDWRGHGGSPRLTADPLIGHSGSFARLVADLAEIATAWRDRTAGPHVVMGHSMGGHLLLRALVERRIVPNAAVLLSPMIRIRTPLGVRLSEVIASWQVRRGNGARGPWKESASAANQVDSMSMMTGDLERYLDEQFWLDENPAFRLGPPSWSWLAEAFSSSRKLRANPEVRGLHLPLLLMVADRDRLTHSGAARRLIGQLPNVTVRRFGKGVAHELLREREPVRSVAMAAIDDFLAAIAAPGGQF</sequence>